<protein>
    <submittedName>
        <fullName evidence="2">Methyltransferase family protein</fullName>
    </submittedName>
</protein>
<reference evidence="2 3" key="1">
    <citation type="submission" date="2018-03" db="EMBL/GenBank/DDBJ databases">
        <title>Genomic Encyclopedia of Type Strains, Phase III (KMG-III): the genomes of soil and plant-associated and newly described type strains.</title>
        <authorList>
            <person name="Whitman W."/>
        </authorList>
    </citation>
    <scope>NUCLEOTIDE SEQUENCE [LARGE SCALE GENOMIC DNA]</scope>
    <source>
        <strain evidence="2 3">CGMCC 1.12259</strain>
    </source>
</reference>
<dbReference type="GO" id="GO:0008757">
    <property type="term" value="F:S-adenosylmethionine-dependent methyltransferase activity"/>
    <property type="evidence" value="ECO:0007669"/>
    <property type="project" value="InterPro"/>
</dbReference>
<dbReference type="Pfam" id="PF08241">
    <property type="entry name" value="Methyltransf_11"/>
    <property type="match status" value="1"/>
</dbReference>
<dbReference type="CDD" id="cd02440">
    <property type="entry name" value="AdoMet_MTases"/>
    <property type="match status" value="1"/>
</dbReference>
<organism evidence="2 3">
    <name type="scientific">Planomicrobium soli</name>
    <dbReference type="NCBI Taxonomy" id="1176648"/>
    <lineage>
        <taxon>Bacteria</taxon>
        <taxon>Bacillati</taxon>
        <taxon>Bacillota</taxon>
        <taxon>Bacilli</taxon>
        <taxon>Bacillales</taxon>
        <taxon>Caryophanaceae</taxon>
        <taxon>Planomicrobium</taxon>
    </lineage>
</organism>
<dbReference type="Proteomes" id="UP000242682">
    <property type="component" value="Unassembled WGS sequence"/>
</dbReference>
<evidence type="ECO:0000313" key="2">
    <source>
        <dbReference type="EMBL" id="PSL36246.1"/>
    </source>
</evidence>
<keyword evidence="3" id="KW-1185">Reference proteome</keyword>
<dbReference type="SUPFAM" id="SSF53335">
    <property type="entry name" value="S-adenosyl-L-methionine-dependent methyltransferases"/>
    <property type="match status" value="1"/>
</dbReference>
<keyword evidence="2" id="KW-0489">Methyltransferase</keyword>
<proteinExistence type="predicted"/>
<sequence length="244" mass="28108">MEFKGPRVYDEEEFLWAYLKRRNRKDSPNNAIETPIIYELLGDFQHQAIVDLGCGDALFGKELLERGAASYTGVEGSEQMLEMAKRNLSHVNGSVSPHTMESYPYPEGKFDIVTSRFAIHYVADINGLFQNVHSTLKEGGKFVFSVQHPITTASFSSKKTGDRREDWIVDDYFLDGERKEPWIEQIVVKYHRTIEQYFSALTRSGFTVTDLREGTPQRENFSDGNEFERRRRIPVVLAFSCTKK</sequence>
<dbReference type="PANTHER" id="PTHR43861">
    <property type="entry name" value="TRANS-ACONITATE 2-METHYLTRANSFERASE-RELATED"/>
    <property type="match status" value="1"/>
</dbReference>
<comment type="caution">
    <text evidence="2">The sequence shown here is derived from an EMBL/GenBank/DDBJ whole genome shotgun (WGS) entry which is preliminary data.</text>
</comment>
<feature type="domain" description="Methyltransferase type 11" evidence="1">
    <location>
        <begin position="50"/>
        <end position="144"/>
    </location>
</feature>
<accession>A0A2P8GQI9</accession>
<dbReference type="InterPro" id="IPR013216">
    <property type="entry name" value="Methyltransf_11"/>
</dbReference>
<dbReference type="EMBL" id="PYAT01000007">
    <property type="protein sequence ID" value="PSL36246.1"/>
    <property type="molecule type" value="Genomic_DNA"/>
</dbReference>
<dbReference type="AlphaFoldDB" id="A0A2P8GQI9"/>
<evidence type="ECO:0000313" key="3">
    <source>
        <dbReference type="Proteomes" id="UP000242682"/>
    </source>
</evidence>
<dbReference type="OrthoDB" id="9791837at2"/>
<dbReference type="GO" id="GO:0032259">
    <property type="term" value="P:methylation"/>
    <property type="evidence" value="ECO:0007669"/>
    <property type="project" value="UniProtKB-KW"/>
</dbReference>
<evidence type="ECO:0000259" key="1">
    <source>
        <dbReference type="Pfam" id="PF08241"/>
    </source>
</evidence>
<keyword evidence="2" id="KW-0808">Transferase</keyword>
<dbReference type="Gene3D" id="3.40.50.150">
    <property type="entry name" value="Vaccinia Virus protein VP39"/>
    <property type="match status" value="1"/>
</dbReference>
<dbReference type="InterPro" id="IPR029063">
    <property type="entry name" value="SAM-dependent_MTases_sf"/>
</dbReference>
<name>A0A2P8GQI9_9BACL</name>
<dbReference type="RefSeq" id="WP_106533619.1">
    <property type="nucleotide sequence ID" value="NZ_PYAT01000007.1"/>
</dbReference>
<dbReference type="PANTHER" id="PTHR43861:SF1">
    <property type="entry name" value="TRANS-ACONITATE 2-METHYLTRANSFERASE"/>
    <property type="match status" value="1"/>
</dbReference>
<gene>
    <name evidence="2" type="ORF">B0H99_10767</name>
</gene>